<dbReference type="RefSeq" id="WP_090389074.1">
    <property type="nucleotide sequence ID" value="NZ_FMZO01000002.1"/>
</dbReference>
<protein>
    <submittedName>
        <fullName evidence="2">Neutral/alkaline non-lysosomal ceramidase, N-terminal</fullName>
    </submittedName>
</protein>
<keyword evidence="3" id="KW-1185">Reference proteome</keyword>
<sequence>MIKAGAFATDITPRNDLQLAGYPFVERRGTGVHDPLLASVLYIHNGETALLFVSCDLIYIGRDLALRICEQVQERHGIPRANIMITATHTHSGPATVTFIAGAHDALQQPVDEGYLSFLEERIMEAVLQAIVQAGPAAAALVKADATGIGTNRHSPEAASDLKMPVLMVRRKADLSVIACMVVCCMHPTVLHEDSTLYSGDFPGVARQILQQYFSKDTVFLFQLGTAGNQSPRHVTTGNTFGEAGRLAGILATAITTAIRGARYQSDLGIRTAAGTVKLVRKTFPLPADARDYVATCQLELDSARAMGLTPQEVRSREVNWFGAREMAYLSQLVANGALEETYRKTEQAEILIFKTDLYTFIGWPGEIFVEYGLEIKEHYPDAAVITLVNGELQGYIVTPEAAAEGVYEASNAVFDPSCGALLVAKTKALLNSLQ</sequence>
<dbReference type="Pfam" id="PF04734">
    <property type="entry name" value="Ceramidase_alk"/>
    <property type="match status" value="1"/>
</dbReference>
<evidence type="ECO:0000313" key="3">
    <source>
        <dbReference type="Proteomes" id="UP000198757"/>
    </source>
</evidence>
<dbReference type="STRING" id="1285928.SAMN04487894_102469"/>
<dbReference type="OrthoDB" id="337762at2"/>
<dbReference type="AlphaFoldDB" id="A0A1G6LUT7"/>
<feature type="domain" description="Neutral/alkaline non-lysosomal ceramidase N-terminal" evidence="1">
    <location>
        <begin position="5"/>
        <end position="218"/>
    </location>
</feature>
<dbReference type="InterPro" id="IPR031329">
    <property type="entry name" value="NEUT/ALK_ceramidase_N"/>
</dbReference>
<accession>A0A1G6LUT7</accession>
<dbReference type="Proteomes" id="UP000198757">
    <property type="component" value="Unassembled WGS sequence"/>
</dbReference>
<reference evidence="3" key="1">
    <citation type="submission" date="2016-10" db="EMBL/GenBank/DDBJ databases">
        <authorList>
            <person name="Varghese N."/>
            <person name="Submissions S."/>
        </authorList>
    </citation>
    <scope>NUCLEOTIDE SEQUENCE [LARGE SCALE GENOMIC DNA]</scope>
    <source>
        <strain evidence="3">DSM 25811 / CCM 8410 / LMG 26954 / E90</strain>
    </source>
</reference>
<evidence type="ECO:0000313" key="2">
    <source>
        <dbReference type="EMBL" id="SDC47068.1"/>
    </source>
</evidence>
<dbReference type="EMBL" id="FMZO01000002">
    <property type="protein sequence ID" value="SDC47068.1"/>
    <property type="molecule type" value="Genomic_DNA"/>
</dbReference>
<evidence type="ECO:0000259" key="1">
    <source>
        <dbReference type="Pfam" id="PF04734"/>
    </source>
</evidence>
<proteinExistence type="predicted"/>
<name>A0A1G6LUT7_NIADE</name>
<gene>
    <name evidence="2" type="ORF">SAMN04487894_102469</name>
</gene>
<organism evidence="2 3">
    <name type="scientific">Niabella drilacis (strain DSM 25811 / CCM 8410 / CCUG 62505 / LMG 26954 / E90)</name>
    <dbReference type="NCBI Taxonomy" id="1285928"/>
    <lineage>
        <taxon>Bacteria</taxon>
        <taxon>Pseudomonadati</taxon>
        <taxon>Bacteroidota</taxon>
        <taxon>Chitinophagia</taxon>
        <taxon>Chitinophagales</taxon>
        <taxon>Chitinophagaceae</taxon>
        <taxon>Niabella</taxon>
    </lineage>
</organism>